<comment type="caution">
    <text evidence="2">The sequence shown here is derived from an EMBL/GenBank/DDBJ whole genome shotgun (WGS) entry which is preliminary data.</text>
</comment>
<keyword evidence="3" id="KW-1185">Reference proteome</keyword>
<accession>A0A7W7PD87</accession>
<evidence type="ECO:0000256" key="1">
    <source>
        <dbReference type="SAM" id="MobiDB-lite"/>
    </source>
</evidence>
<dbReference type="InterPro" id="IPR021224">
    <property type="entry name" value="DUF2690"/>
</dbReference>
<proteinExistence type="predicted"/>
<name>A0A7W7PD87_STRNE</name>
<sequence>MTSLTSGGGEDAKARPPAASAAPASAAVPACFNATCTGVDPKDAGCGDGAVTIADDWVSTMHVEIRYSGRCRVVWGKLTGAQVGDTMEIATSPSQRQRATVITGHTKYTPMLPVGRQFSTQVSAVSVKGDPEHDIPADYTLRVGADQDDVGTKSGRG</sequence>
<protein>
    <recommendedName>
        <fullName evidence="4">DUF2690 domain-containing protein</fullName>
    </recommendedName>
</protein>
<feature type="region of interest" description="Disordered" evidence="1">
    <location>
        <begin position="1"/>
        <end position="20"/>
    </location>
</feature>
<dbReference type="RefSeq" id="WP_184730736.1">
    <property type="nucleotide sequence ID" value="NZ_BMRW01000001.1"/>
</dbReference>
<reference evidence="2 3" key="1">
    <citation type="submission" date="2020-08" db="EMBL/GenBank/DDBJ databases">
        <title>Genomic Encyclopedia of Type Strains, Phase III (KMG-III): the genomes of soil and plant-associated and newly described type strains.</title>
        <authorList>
            <person name="Whitman W."/>
        </authorList>
    </citation>
    <scope>NUCLEOTIDE SEQUENCE [LARGE SCALE GENOMIC DNA]</scope>
    <source>
        <strain evidence="2 3">CECT 3265</strain>
    </source>
</reference>
<dbReference type="Pfam" id="PF10901">
    <property type="entry name" value="DUF2690"/>
    <property type="match status" value="1"/>
</dbReference>
<evidence type="ECO:0008006" key="4">
    <source>
        <dbReference type="Google" id="ProtNLM"/>
    </source>
</evidence>
<dbReference type="AlphaFoldDB" id="A0A7W7PD87"/>
<evidence type="ECO:0000313" key="3">
    <source>
        <dbReference type="Proteomes" id="UP000556436"/>
    </source>
</evidence>
<dbReference type="Proteomes" id="UP000556436">
    <property type="component" value="Unassembled WGS sequence"/>
</dbReference>
<evidence type="ECO:0000313" key="2">
    <source>
        <dbReference type="EMBL" id="MBB4884853.1"/>
    </source>
</evidence>
<organism evidence="2 3">
    <name type="scientific">Streptomyces netropsis</name>
    <name type="common">Streptoverticillium netropsis</name>
    <dbReference type="NCBI Taxonomy" id="55404"/>
    <lineage>
        <taxon>Bacteria</taxon>
        <taxon>Bacillati</taxon>
        <taxon>Actinomycetota</taxon>
        <taxon>Actinomycetes</taxon>
        <taxon>Kitasatosporales</taxon>
        <taxon>Streptomycetaceae</taxon>
        <taxon>Streptomyces</taxon>
    </lineage>
</organism>
<gene>
    <name evidence="2" type="ORF">FHS38_000862</name>
</gene>
<dbReference type="EMBL" id="JACHJG010000001">
    <property type="protein sequence ID" value="MBB4884853.1"/>
    <property type="molecule type" value="Genomic_DNA"/>
</dbReference>